<accession>A7HN12</accession>
<keyword evidence="1" id="KW-0802">TPR repeat</keyword>
<evidence type="ECO:0000313" key="2">
    <source>
        <dbReference type="EMBL" id="ABS61295.1"/>
    </source>
</evidence>
<dbReference type="PROSITE" id="PS50005">
    <property type="entry name" value="TPR"/>
    <property type="match status" value="1"/>
</dbReference>
<dbReference type="PROSITE" id="PS50293">
    <property type="entry name" value="TPR_REGION"/>
    <property type="match status" value="1"/>
</dbReference>
<dbReference type="Gene3D" id="1.25.40.10">
    <property type="entry name" value="Tetratricopeptide repeat domain"/>
    <property type="match status" value="1"/>
</dbReference>
<dbReference type="STRING" id="381764.Fnod_1452"/>
<dbReference type="InterPro" id="IPR019734">
    <property type="entry name" value="TPR_rpt"/>
</dbReference>
<dbReference type="Proteomes" id="UP000002415">
    <property type="component" value="Chromosome"/>
</dbReference>
<dbReference type="RefSeq" id="WP_011994600.1">
    <property type="nucleotide sequence ID" value="NC_009718.1"/>
</dbReference>
<protein>
    <submittedName>
        <fullName evidence="2">Uncharacterized protein</fullName>
    </submittedName>
</protein>
<reference evidence="2 3" key="1">
    <citation type="submission" date="2007-07" db="EMBL/GenBank/DDBJ databases">
        <title>Complete sequence of Fervidobacterium nodosum Rt17-B1.</title>
        <authorList>
            <consortium name="US DOE Joint Genome Institute"/>
            <person name="Copeland A."/>
            <person name="Lucas S."/>
            <person name="Lapidus A."/>
            <person name="Barry K."/>
            <person name="Glavina del Rio T."/>
            <person name="Dalin E."/>
            <person name="Tice H."/>
            <person name="Pitluck S."/>
            <person name="Saunders E."/>
            <person name="Brettin T."/>
            <person name="Bruce D."/>
            <person name="Detter J.C."/>
            <person name="Han C."/>
            <person name="Schmutz J."/>
            <person name="Larimer F."/>
            <person name="Land M."/>
            <person name="Hauser L."/>
            <person name="Kyrpides N."/>
            <person name="Mikhailova N."/>
            <person name="Nelson K."/>
            <person name="Gogarten J.P."/>
            <person name="Noll K."/>
            <person name="Richardson P."/>
        </authorList>
    </citation>
    <scope>NUCLEOTIDE SEQUENCE [LARGE SCALE GENOMIC DNA]</scope>
    <source>
        <strain evidence="3">ATCC 35602 / DSM 5306 / Rt17-B1</strain>
    </source>
</reference>
<evidence type="ECO:0000256" key="1">
    <source>
        <dbReference type="PROSITE-ProRule" id="PRU00339"/>
    </source>
</evidence>
<proteinExistence type="predicted"/>
<dbReference type="KEGG" id="fno:Fnod_1452"/>
<dbReference type="HOGENOM" id="CLU_1229396_0_0_0"/>
<dbReference type="SUPFAM" id="SSF48452">
    <property type="entry name" value="TPR-like"/>
    <property type="match status" value="1"/>
</dbReference>
<organism evidence="2 3">
    <name type="scientific">Fervidobacterium nodosum (strain ATCC 35602 / DSM 5306 / Rt17-B1)</name>
    <dbReference type="NCBI Taxonomy" id="381764"/>
    <lineage>
        <taxon>Bacteria</taxon>
        <taxon>Thermotogati</taxon>
        <taxon>Thermotogota</taxon>
        <taxon>Thermotogae</taxon>
        <taxon>Thermotogales</taxon>
        <taxon>Fervidobacteriaceae</taxon>
        <taxon>Fervidobacterium</taxon>
    </lineage>
</organism>
<feature type="repeat" description="TPR" evidence="1">
    <location>
        <begin position="183"/>
        <end position="216"/>
    </location>
</feature>
<dbReference type="Pfam" id="PF13431">
    <property type="entry name" value="TPR_17"/>
    <property type="match status" value="1"/>
</dbReference>
<dbReference type="eggNOG" id="COG0457">
    <property type="taxonomic scope" value="Bacteria"/>
</dbReference>
<dbReference type="AlphaFoldDB" id="A7HN12"/>
<sequence>MRKINIRVFLVLLIFFILQELLLASSYSSELSYKIQYMIGNRQAKGLDALLKSINYEELSPDEKGDIVIAYTELYSWGGMGYNYSEKAYQLAEKIVKDYPNFWKGYYCMALVLSHRVQKNNLLALTLTSKIDYNLNMAIKYGQDQWLPHFLAAIRYIEVPIFPDLERGEALLKRSIELEPNHVYSYFVYGKLYERKGRYCEAVEMYKKALSLPTRPEWKIVDEDAKKDANQRLAEVEKKCTKK</sequence>
<reference evidence="2 3" key="2">
    <citation type="journal article" date="2009" name="Proc. Natl. Acad. Sci. U.S.A.">
        <title>On the chimeric nature, thermophilic origin, and phylogenetic placement of the Thermotogales.</title>
        <authorList>
            <person name="Zhaxybayeva O."/>
            <person name="Swithers K.S."/>
            <person name="Lapierre P."/>
            <person name="Fournier G.P."/>
            <person name="Bickhart D.M."/>
            <person name="DeBoy R.T."/>
            <person name="Nelson K.E."/>
            <person name="Nesbo C.L."/>
            <person name="Doolittle W.F."/>
            <person name="Gogarten J.P."/>
            <person name="Noll K.M."/>
        </authorList>
    </citation>
    <scope>NUCLEOTIDE SEQUENCE [LARGE SCALE GENOMIC DNA]</scope>
    <source>
        <strain evidence="3">ATCC 35602 / DSM 5306 / Rt17-B1</strain>
    </source>
</reference>
<dbReference type="EMBL" id="CP000771">
    <property type="protein sequence ID" value="ABS61295.1"/>
    <property type="molecule type" value="Genomic_DNA"/>
</dbReference>
<name>A7HN12_FERNB</name>
<gene>
    <name evidence="2" type="ordered locus">Fnod_1452</name>
</gene>
<dbReference type="OrthoDB" id="46362at2"/>
<keyword evidence="3" id="KW-1185">Reference proteome</keyword>
<dbReference type="InterPro" id="IPR011990">
    <property type="entry name" value="TPR-like_helical_dom_sf"/>
</dbReference>
<evidence type="ECO:0000313" key="3">
    <source>
        <dbReference type="Proteomes" id="UP000002415"/>
    </source>
</evidence>